<evidence type="ECO:0000259" key="2">
    <source>
        <dbReference type="Pfam" id="PF24016"/>
    </source>
</evidence>
<sequence length="387" mass="41861">MIIIDSEKSDSSARSGSSRRHTSYGPVDDPPSPPPYSPTIPSSDDHSQDRNHTSHASSFHSTSSTRLDLPPRCNYLIERKTIGSLSGTWHVDTALGIPERLLPAITEFDGRWNRETQRARKSQLQELQRRPGRFSGSSRGQHHQFIETRPNLILGTTNGAISGDIHIVSSDGLVGPTILVAEGCNGPINLRIHVAPNLLLRVFASSINGTVNIKIPSSFEGAVVMSTSRGAVNISDTIKPKLTTFSSNSNKLCGFVGDWRAQGFGNTSNSTNPDDDPPLQGPQDPFAAWTGSLIDLSSTNGAVSLTYVEEDLTTAYVDPFKRAMQGFMDSWFSGGRQDGRMNDGSPVPAPPMFNPPYPPVFNSPHPPVFHPSPPAMFHPGLGALDLD</sequence>
<proteinExistence type="predicted"/>
<feature type="compositionally biased region" description="Low complexity" evidence="1">
    <location>
        <begin position="54"/>
        <end position="65"/>
    </location>
</feature>
<dbReference type="Proteomes" id="UP000027456">
    <property type="component" value="Unassembled WGS sequence"/>
</dbReference>
<name>A0A074RJ71_9AGAM</name>
<accession>A0A074RJ71</accession>
<dbReference type="EMBL" id="AZST01000825">
    <property type="protein sequence ID" value="KEP47151.1"/>
    <property type="molecule type" value="Genomic_DNA"/>
</dbReference>
<dbReference type="InterPro" id="IPR055754">
    <property type="entry name" value="DUF7330"/>
</dbReference>
<dbReference type="OrthoDB" id="5289249at2759"/>
<evidence type="ECO:0000313" key="4">
    <source>
        <dbReference type="Proteomes" id="UP000027456"/>
    </source>
</evidence>
<feature type="compositionally biased region" description="Basic and acidic residues" evidence="1">
    <location>
        <begin position="1"/>
        <end position="11"/>
    </location>
</feature>
<feature type="compositionally biased region" description="Pro residues" evidence="1">
    <location>
        <begin position="28"/>
        <end position="38"/>
    </location>
</feature>
<evidence type="ECO:0000256" key="1">
    <source>
        <dbReference type="SAM" id="MobiDB-lite"/>
    </source>
</evidence>
<reference evidence="3 4" key="1">
    <citation type="submission" date="2013-12" db="EMBL/GenBank/DDBJ databases">
        <authorList>
            <person name="Cubeta M."/>
            <person name="Pakala S."/>
            <person name="Fedorova N."/>
            <person name="Thomas E."/>
            <person name="Dean R."/>
            <person name="Jabaji S."/>
            <person name="Neate S."/>
            <person name="Toda T."/>
            <person name="Tavantzis S."/>
            <person name="Vilgalys R."/>
            <person name="Bharathan N."/>
            <person name="Pakala S."/>
            <person name="Losada L.S."/>
            <person name="Zafar N."/>
            <person name="Nierman W."/>
        </authorList>
    </citation>
    <scope>NUCLEOTIDE SEQUENCE [LARGE SCALE GENOMIC DNA]</scope>
    <source>
        <strain evidence="3 4">123E</strain>
    </source>
</reference>
<protein>
    <recommendedName>
        <fullName evidence="2">DUF7330 domain-containing protein</fullName>
    </recommendedName>
</protein>
<dbReference type="AlphaFoldDB" id="A0A074RJ71"/>
<feature type="region of interest" description="Disordered" evidence="1">
    <location>
        <begin position="264"/>
        <end position="284"/>
    </location>
</feature>
<dbReference type="Pfam" id="PF24016">
    <property type="entry name" value="DUF7330"/>
    <property type="match status" value="1"/>
</dbReference>
<gene>
    <name evidence="3" type="ORF">V565_166250</name>
</gene>
<dbReference type="STRING" id="1423351.A0A074RJ71"/>
<feature type="domain" description="DUF7330" evidence="2">
    <location>
        <begin position="147"/>
        <end position="310"/>
    </location>
</feature>
<feature type="region of interest" description="Disordered" evidence="1">
    <location>
        <begin position="113"/>
        <end position="142"/>
    </location>
</feature>
<feature type="region of interest" description="Disordered" evidence="1">
    <location>
        <begin position="1"/>
        <end position="66"/>
    </location>
</feature>
<organism evidence="3 4">
    <name type="scientific">Rhizoctonia solani 123E</name>
    <dbReference type="NCBI Taxonomy" id="1423351"/>
    <lineage>
        <taxon>Eukaryota</taxon>
        <taxon>Fungi</taxon>
        <taxon>Dikarya</taxon>
        <taxon>Basidiomycota</taxon>
        <taxon>Agaricomycotina</taxon>
        <taxon>Agaricomycetes</taxon>
        <taxon>Cantharellales</taxon>
        <taxon>Ceratobasidiaceae</taxon>
        <taxon>Rhizoctonia</taxon>
    </lineage>
</organism>
<evidence type="ECO:0000313" key="3">
    <source>
        <dbReference type="EMBL" id="KEP47151.1"/>
    </source>
</evidence>
<feature type="compositionally biased region" description="Basic and acidic residues" evidence="1">
    <location>
        <begin position="43"/>
        <end position="52"/>
    </location>
</feature>
<comment type="caution">
    <text evidence="3">The sequence shown here is derived from an EMBL/GenBank/DDBJ whole genome shotgun (WGS) entry which is preliminary data.</text>
</comment>
<keyword evidence="4" id="KW-1185">Reference proteome</keyword>
<dbReference type="HOGENOM" id="CLU_714000_0_0_1"/>